<name>A0A8J3LPE3_9ACTN</name>
<reference evidence="2" key="1">
    <citation type="submission" date="2021-01" db="EMBL/GenBank/DDBJ databases">
        <title>Whole genome shotgun sequence of Catellatospora methionotrophica NBRC 14553.</title>
        <authorList>
            <person name="Komaki H."/>
            <person name="Tamura T."/>
        </authorList>
    </citation>
    <scope>NUCLEOTIDE SEQUENCE</scope>
    <source>
        <strain evidence="2">NBRC 14553</strain>
    </source>
</reference>
<dbReference type="Pfam" id="PF08241">
    <property type="entry name" value="Methyltransf_11"/>
    <property type="match status" value="1"/>
</dbReference>
<accession>A0A8J3LPE3</accession>
<evidence type="ECO:0000259" key="1">
    <source>
        <dbReference type="Pfam" id="PF08241"/>
    </source>
</evidence>
<keyword evidence="3" id="KW-1185">Reference proteome</keyword>
<dbReference type="Gene3D" id="3.40.50.150">
    <property type="entry name" value="Vaccinia Virus protein VP39"/>
    <property type="match status" value="1"/>
</dbReference>
<sequence>MLSKDVPTELARLRALEELCDPISTAIVEHLSPEPSWRCADVGAGAGSFASWLAQRAEVVATDLDTRFLTPGERLTVLTHDVTGDPAPGGPFDLVHARFLLETLPSRADTARRLTRWLRPGGHLVVIGVDLSVAAFSPHPALRAAAEALLDIFTEEMDLEPTFTRGLPRLLAEEGMVDIRAAFHPLVVGDGGPGERVMRATFEQAYGTMIATGRLTAEQVDAARDWFGQPGHLDILALMPVVTARRPA</sequence>
<dbReference type="CDD" id="cd02440">
    <property type="entry name" value="AdoMet_MTases"/>
    <property type="match status" value="1"/>
</dbReference>
<dbReference type="PANTHER" id="PTHR43591">
    <property type="entry name" value="METHYLTRANSFERASE"/>
    <property type="match status" value="1"/>
</dbReference>
<evidence type="ECO:0000313" key="2">
    <source>
        <dbReference type="EMBL" id="GIG19269.1"/>
    </source>
</evidence>
<dbReference type="EMBL" id="BONJ01000054">
    <property type="protein sequence ID" value="GIG19269.1"/>
    <property type="molecule type" value="Genomic_DNA"/>
</dbReference>
<feature type="domain" description="Methyltransferase type 11" evidence="1">
    <location>
        <begin position="41"/>
        <end position="126"/>
    </location>
</feature>
<protein>
    <submittedName>
        <fullName evidence="2">Methyltransferase</fullName>
    </submittedName>
</protein>
<keyword evidence="2" id="KW-0489">Methyltransferase</keyword>
<dbReference type="AlphaFoldDB" id="A0A8J3LPE3"/>
<dbReference type="Proteomes" id="UP000660339">
    <property type="component" value="Unassembled WGS sequence"/>
</dbReference>
<keyword evidence="2" id="KW-0808">Transferase</keyword>
<evidence type="ECO:0000313" key="3">
    <source>
        <dbReference type="Proteomes" id="UP000660339"/>
    </source>
</evidence>
<dbReference type="InterPro" id="IPR013216">
    <property type="entry name" value="Methyltransf_11"/>
</dbReference>
<comment type="caution">
    <text evidence="2">The sequence shown here is derived from an EMBL/GenBank/DDBJ whole genome shotgun (WGS) entry which is preliminary data.</text>
</comment>
<proteinExistence type="predicted"/>
<dbReference type="SUPFAM" id="SSF53335">
    <property type="entry name" value="S-adenosyl-L-methionine-dependent methyltransferases"/>
    <property type="match status" value="1"/>
</dbReference>
<dbReference type="InterPro" id="IPR029063">
    <property type="entry name" value="SAM-dependent_MTases_sf"/>
</dbReference>
<gene>
    <name evidence="2" type="ORF">Cme02nite_76010</name>
</gene>
<organism evidence="2 3">
    <name type="scientific">Catellatospora methionotrophica</name>
    <dbReference type="NCBI Taxonomy" id="121620"/>
    <lineage>
        <taxon>Bacteria</taxon>
        <taxon>Bacillati</taxon>
        <taxon>Actinomycetota</taxon>
        <taxon>Actinomycetes</taxon>
        <taxon>Micromonosporales</taxon>
        <taxon>Micromonosporaceae</taxon>
        <taxon>Catellatospora</taxon>
    </lineage>
</organism>
<dbReference type="GO" id="GO:0032259">
    <property type="term" value="P:methylation"/>
    <property type="evidence" value="ECO:0007669"/>
    <property type="project" value="UniProtKB-KW"/>
</dbReference>
<dbReference type="GO" id="GO:0008757">
    <property type="term" value="F:S-adenosylmethionine-dependent methyltransferase activity"/>
    <property type="evidence" value="ECO:0007669"/>
    <property type="project" value="InterPro"/>
</dbReference>